<evidence type="ECO:0000313" key="1">
    <source>
        <dbReference type="EMBL" id="RKU44299.1"/>
    </source>
</evidence>
<dbReference type="EMBL" id="QVQW01000032">
    <property type="protein sequence ID" value="RKU44299.1"/>
    <property type="molecule type" value="Genomic_DNA"/>
</dbReference>
<name>A0A420Y8U0_9PEZI</name>
<accession>A0A420Y8U0</accession>
<gene>
    <name evidence="1" type="ORF">DL546_004156</name>
</gene>
<dbReference type="AlphaFoldDB" id="A0A420Y8U0"/>
<evidence type="ECO:0000313" key="2">
    <source>
        <dbReference type="Proteomes" id="UP000275385"/>
    </source>
</evidence>
<protein>
    <submittedName>
        <fullName evidence="1">Uncharacterized protein</fullName>
    </submittedName>
</protein>
<organism evidence="1 2">
    <name type="scientific">Coniochaeta pulveracea</name>
    <dbReference type="NCBI Taxonomy" id="177199"/>
    <lineage>
        <taxon>Eukaryota</taxon>
        <taxon>Fungi</taxon>
        <taxon>Dikarya</taxon>
        <taxon>Ascomycota</taxon>
        <taxon>Pezizomycotina</taxon>
        <taxon>Sordariomycetes</taxon>
        <taxon>Sordariomycetidae</taxon>
        <taxon>Coniochaetales</taxon>
        <taxon>Coniochaetaceae</taxon>
        <taxon>Coniochaeta</taxon>
    </lineage>
</organism>
<proteinExistence type="predicted"/>
<comment type="caution">
    <text evidence="1">The sequence shown here is derived from an EMBL/GenBank/DDBJ whole genome shotgun (WGS) entry which is preliminary data.</text>
</comment>
<keyword evidence="2" id="KW-1185">Reference proteome</keyword>
<sequence>MTCRQYLLVTSSPLPRAPFRSSCDSKKGSEVWTTDQNWQGDVHNRLGDWAKYLWKSGTAKPKGTLTVFPFKLRTVNDADSRYAGWVEANGKIRLCLGPGLSSGGRDCWMPLTDAESKMVTW</sequence>
<dbReference type="Proteomes" id="UP000275385">
    <property type="component" value="Unassembled WGS sequence"/>
</dbReference>
<reference evidence="1 2" key="1">
    <citation type="submission" date="2018-08" db="EMBL/GenBank/DDBJ databases">
        <title>Draft genome of the lignicolous fungus Coniochaeta pulveracea.</title>
        <authorList>
            <person name="Borstlap C.J."/>
            <person name="De Witt R.N."/>
            <person name="Botha A."/>
            <person name="Volschenk H."/>
        </authorList>
    </citation>
    <scope>NUCLEOTIDE SEQUENCE [LARGE SCALE GENOMIC DNA]</scope>
    <source>
        <strain evidence="1 2">CAB683</strain>
    </source>
</reference>